<dbReference type="Gene3D" id="3.20.180.10">
    <property type="entry name" value="PNP-oxidase-like"/>
    <property type="match status" value="1"/>
</dbReference>
<gene>
    <name evidence="2" type="ORF">Vse01_00460</name>
</gene>
<dbReference type="SUPFAM" id="SSF50475">
    <property type="entry name" value="FMN-binding split barrel"/>
    <property type="match status" value="1"/>
</dbReference>
<evidence type="ECO:0000256" key="1">
    <source>
        <dbReference type="SAM" id="MobiDB-lite"/>
    </source>
</evidence>
<dbReference type="RefSeq" id="WP_093402108.1">
    <property type="nucleotide sequence ID" value="NZ_BOPD01000002.1"/>
</dbReference>
<proteinExistence type="predicted"/>
<protein>
    <recommendedName>
        <fullName evidence="4">DUF2470 domain-containing protein</fullName>
    </recommendedName>
</protein>
<dbReference type="OrthoDB" id="3381348at2"/>
<dbReference type="Proteomes" id="UP000607311">
    <property type="component" value="Unassembled WGS sequence"/>
</dbReference>
<reference evidence="2" key="1">
    <citation type="submission" date="2021-01" db="EMBL/GenBank/DDBJ databases">
        <title>Whole genome shotgun sequence of Verrucosispora sediminis NBRC 107745.</title>
        <authorList>
            <person name="Komaki H."/>
            <person name="Tamura T."/>
        </authorList>
    </citation>
    <scope>NUCLEOTIDE SEQUENCE</scope>
    <source>
        <strain evidence="2">NBRC 107745</strain>
    </source>
</reference>
<feature type="region of interest" description="Disordered" evidence="1">
    <location>
        <begin position="132"/>
        <end position="151"/>
    </location>
</feature>
<evidence type="ECO:0000313" key="2">
    <source>
        <dbReference type="EMBL" id="GIJ30898.1"/>
    </source>
</evidence>
<accession>A0A9W5UMC3</accession>
<evidence type="ECO:0000313" key="3">
    <source>
        <dbReference type="Proteomes" id="UP000607311"/>
    </source>
</evidence>
<sequence>MQPSRAELARTLVSSTTPATVVAEDLSPVTGVRHGADDDGRVLLLCHRGDPLATGPHDVCVQIADEPPLPFSPGWGQVRVSGRATPLGGNAARTAADSIAVTLPDPDLLDVGHHTVIVEVVPSRVTLLPRRAEPHEARRPPAPATSGWLDGPVTDGSSVGRHDELPIGLADYRSADPDPVAAMERPFLVDLVDHHGPQLYPFLRRQLVASGVDLPADCLPCPLRLDRYGLLVSVPDGDATACYRLCFTPPLDGQQDLLDRLHPVLFHHRCDHH</sequence>
<dbReference type="InterPro" id="IPR037119">
    <property type="entry name" value="Haem_oxidase_HugZ-like_sf"/>
</dbReference>
<keyword evidence="3" id="KW-1185">Reference proteome</keyword>
<comment type="caution">
    <text evidence="2">The sequence shown here is derived from an EMBL/GenBank/DDBJ whole genome shotgun (WGS) entry which is preliminary data.</text>
</comment>
<evidence type="ECO:0008006" key="4">
    <source>
        <dbReference type="Google" id="ProtNLM"/>
    </source>
</evidence>
<name>A0A9W5UMC3_9ACTN</name>
<organism evidence="2 3">
    <name type="scientific">Micromonospora sediminimaris</name>
    <dbReference type="NCBI Taxonomy" id="547162"/>
    <lineage>
        <taxon>Bacteria</taxon>
        <taxon>Bacillati</taxon>
        <taxon>Actinomycetota</taxon>
        <taxon>Actinomycetes</taxon>
        <taxon>Micromonosporales</taxon>
        <taxon>Micromonosporaceae</taxon>
        <taxon>Micromonospora</taxon>
    </lineage>
</organism>
<dbReference type="AlphaFoldDB" id="A0A9W5UMC3"/>
<dbReference type="EMBL" id="BOPD01000002">
    <property type="protein sequence ID" value="GIJ30898.1"/>
    <property type="molecule type" value="Genomic_DNA"/>
</dbReference>